<dbReference type="PROSITE" id="PS01036">
    <property type="entry name" value="HSP70_3"/>
    <property type="match status" value="1"/>
</dbReference>
<keyword evidence="3" id="KW-0547">Nucleotide-binding</keyword>
<dbReference type="FunFam" id="3.30.30.30:FF:000001">
    <property type="entry name" value="heat shock 70 kDa protein-like"/>
    <property type="match status" value="1"/>
</dbReference>
<dbReference type="GO" id="GO:0005524">
    <property type="term" value="F:ATP binding"/>
    <property type="evidence" value="ECO:0007669"/>
    <property type="project" value="UniProtKB-KW"/>
</dbReference>
<keyword evidence="10" id="KW-1185">Reference proteome</keyword>
<dbReference type="Pfam" id="PF03107">
    <property type="entry name" value="C1_2"/>
    <property type="match status" value="1"/>
</dbReference>
<feature type="domain" description="DC1" evidence="7">
    <location>
        <begin position="817"/>
        <end position="862"/>
    </location>
</feature>
<dbReference type="SUPFAM" id="SSF53067">
    <property type="entry name" value="Actin-like ATPase domain"/>
    <property type="match status" value="3"/>
</dbReference>
<evidence type="ECO:0000256" key="4">
    <source>
        <dbReference type="ARBA" id="ARBA00022840"/>
    </source>
</evidence>
<comment type="similarity">
    <text evidence="1">Belongs to the heat shock protein 70 family.</text>
</comment>
<name>A0A834Z9H1_TETSI</name>
<gene>
    <name evidence="9" type="ORF">HHK36_010997</name>
</gene>
<keyword evidence="6" id="KW-0472">Membrane</keyword>
<dbReference type="FunFam" id="3.30.420.40:FF:000545">
    <property type="entry name" value="Endoplasmic reticulum chaperone BiP"/>
    <property type="match status" value="1"/>
</dbReference>
<evidence type="ECO:0000256" key="2">
    <source>
        <dbReference type="ARBA" id="ARBA00022737"/>
    </source>
</evidence>
<keyword evidence="6" id="KW-1133">Transmembrane helix</keyword>
<evidence type="ECO:0000256" key="3">
    <source>
        <dbReference type="ARBA" id="ARBA00022741"/>
    </source>
</evidence>
<dbReference type="PROSITE" id="PS00297">
    <property type="entry name" value="HSP70_1"/>
    <property type="match status" value="1"/>
</dbReference>
<dbReference type="FunFam" id="3.30.420.40:FF:000028">
    <property type="entry name" value="heat shock 70 kDa protein-like"/>
    <property type="match status" value="1"/>
</dbReference>
<dbReference type="AlphaFoldDB" id="A0A834Z9H1"/>
<keyword evidence="5" id="KW-0346">Stress response</keyword>
<dbReference type="GO" id="GO:0003676">
    <property type="term" value="F:nucleic acid binding"/>
    <property type="evidence" value="ECO:0007669"/>
    <property type="project" value="InterPro"/>
</dbReference>
<dbReference type="InterPro" id="IPR013126">
    <property type="entry name" value="Hsp_70_fam"/>
</dbReference>
<comment type="caution">
    <text evidence="9">The sequence shown here is derived from an EMBL/GenBank/DDBJ whole genome shotgun (WGS) entry which is preliminary data.</text>
</comment>
<dbReference type="SUPFAM" id="SSF100934">
    <property type="entry name" value="Heat shock protein 70kD (HSP70), C-terminal subdomain"/>
    <property type="match status" value="1"/>
</dbReference>
<proteinExistence type="inferred from homology"/>
<evidence type="ECO:0000256" key="6">
    <source>
        <dbReference type="SAM" id="Phobius"/>
    </source>
</evidence>
<dbReference type="Gene3D" id="3.30.30.30">
    <property type="match status" value="1"/>
</dbReference>
<dbReference type="PROSITE" id="PS00329">
    <property type="entry name" value="HSP70_2"/>
    <property type="match status" value="1"/>
</dbReference>
<protein>
    <submittedName>
        <fullName evidence="9">Uncharacterized protein</fullName>
    </submittedName>
</protein>
<evidence type="ECO:0000313" key="10">
    <source>
        <dbReference type="Proteomes" id="UP000655225"/>
    </source>
</evidence>
<keyword evidence="2" id="KW-0677">Repeat</keyword>
<dbReference type="InterPro" id="IPR046349">
    <property type="entry name" value="C1-like_sf"/>
</dbReference>
<evidence type="ECO:0000259" key="7">
    <source>
        <dbReference type="Pfam" id="PF03107"/>
    </source>
</evidence>
<organism evidence="9 10">
    <name type="scientific">Tetracentron sinense</name>
    <name type="common">Spur-leaf</name>
    <dbReference type="NCBI Taxonomy" id="13715"/>
    <lineage>
        <taxon>Eukaryota</taxon>
        <taxon>Viridiplantae</taxon>
        <taxon>Streptophyta</taxon>
        <taxon>Embryophyta</taxon>
        <taxon>Tracheophyta</taxon>
        <taxon>Spermatophyta</taxon>
        <taxon>Magnoliopsida</taxon>
        <taxon>Trochodendrales</taxon>
        <taxon>Trochodendraceae</taxon>
        <taxon>Tetracentron</taxon>
    </lineage>
</organism>
<feature type="transmembrane region" description="Helical" evidence="6">
    <location>
        <begin position="1032"/>
        <end position="1057"/>
    </location>
</feature>
<evidence type="ECO:0000259" key="8">
    <source>
        <dbReference type="Pfam" id="PF13456"/>
    </source>
</evidence>
<evidence type="ECO:0000313" key="9">
    <source>
        <dbReference type="EMBL" id="KAF8402905.1"/>
    </source>
</evidence>
<dbReference type="FunFam" id="2.60.34.10:FF:000002">
    <property type="entry name" value="Heat shock 70 kDa"/>
    <property type="match status" value="1"/>
</dbReference>
<dbReference type="InterPro" id="IPR002156">
    <property type="entry name" value="RNaseH_domain"/>
</dbReference>
<dbReference type="EMBL" id="JABCRI010000007">
    <property type="protein sequence ID" value="KAF8402905.1"/>
    <property type="molecule type" value="Genomic_DNA"/>
</dbReference>
<dbReference type="Gene3D" id="2.60.34.10">
    <property type="entry name" value="Substrate Binding Domain Of DNAk, Chain A, domain 1"/>
    <property type="match status" value="1"/>
</dbReference>
<dbReference type="Gene3D" id="3.90.640.10">
    <property type="entry name" value="Actin, Chain A, domain 4"/>
    <property type="match status" value="1"/>
</dbReference>
<dbReference type="Pfam" id="PF13456">
    <property type="entry name" value="RVT_3"/>
    <property type="match status" value="1"/>
</dbReference>
<dbReference type="SUPFAM" id="SSF100920">
    <property type="entry name" value="Heat shock protein 70kD (HSP70), peptide-binding domain"/>
    <property type="match status" value="1"/>
</dbReference>
<dbReference type="Gene3D" id="3.30.420.10">
    <property type="entry name" value="Ribonuclease H-like superfamily/Ribonuclease H"/>
    <property type="match status" value="1"/>
</dbReference>
<dbReference type="FunFam" id="3.90.640.10:FF:000002">
    <property type="entry name" value="Heat shock 70 kDa"/>
    <property type="match status" value="1"/>
</dbReference>
<dbReference type="Gene3D" id="1.20.1270.10">
    <property type="match status" value="1"/>
</dbReference>
<dbReference type="FunFam" id="3.30.420.40:FF:000465">
    <property type="entry name" value="Heat shock cognate 70 kDa protein 2"/>
    <property type="match status" value="1"/>
</dbReference>
<sequence>MAGKSVSTAIGIDLGTTYSCVGVWKYDRVEIIFNDQGNSTTPSYVAFTATERLIGDAANHQVAINLINTVFVVGVCRSESIWVMDQRAFVHQGSTGGAAAVGRDSVGQVVDFRVKVSACSSPIMAEAKAICLRILLASESQWKNIIVESDSLSLILALNSSGGSFPLEVLILMEDMKASLCGFERVSFSFIPRSLNGLAHWLATLSLSQSRMGIGFVHPSIQEVRLHSLCDVYGSFPPLVSVMSDVDAKRLIGRRFSDAFVQSDIKLWPFKVIAGRADKPMIVVTHKGEEKQIAAEEISSMILAKMRETAEAFLGFTVKSAVVTVPAYFNDSQRQATKDAGVIAGFNSIRIINEPTAAAIAYGLHNKASWGVGERNALIFDLGGGTFDVSLLTIKEGIFKVKATAGDTHLGGEDFDNRMMKHFVGEFQRKHRKDIRGNPKALRRLRTSCERAKRALSSSFETTIVIDSLYENIDFYSTITRARFLDINMDLFKRCMELVEKCMRDAKMDKSSVHEVVLVGGSTRIPKVQQLLQDFFNGKKLCKSINPDEAVAHGAAVHAAIWSGVGNKKVRDLLLQDVTPLSLGLETHGGVMDVLIPRHTSIPTKKERVFSMHSDNKPGVLIQVYEGQRTRTKDNHLLGTFELSSNILSTARGVVQITVCFDIDANGILNVSAEDKTTGLKKKITITNDKRRLSKGEVEKMVREAEKYKSEDEEHKKKVASKNALENYAYNMKNTVKDEKIGPMLASAGRKKIEDSIKEALQWSDSNDQLAKAYQFESKMKEMMSICNPIIAKTYQCPPSSKSEYSRSKIVTNTEHFSHQHLLTYAPNRAPYKCNGCKEPGFGPTYLCERNVCNFQLHRDCAMARVSTIHSFYKDCDFRFCKQAPDNKPRFCDACVKDINGFVYHCRQEGYDLHPSCANLPLSLEANGVKLDLKKTISSNCGRCRSRALWKKVTGWSYVSTCGQYQFHVSCVKDMIAENWKNGYYFLHQRGTGFDMSSVAPESTVPSLQVAHRNAGSSSGGGIMKYSKIAMLVLKVVISVILGDPTTVAVFLFQFLAQT</sequence>
<dbReference type="InterPro" id="IPR036397">
    <property type="entry name" value="RNaseH_sf"/>
</dbReference>
<dbReference type="PANTHER" id="PTHR19375">
    <property type="entry name" value="HEAT SHOCK PROTEIN 70KDA"/>
    <property type="match status" value="1"/>
</dbReference>
<evidence type="ECO:0000256" key="1">
    <source>
        <dbReference type="ARBA" id="ARBA00007381"/>
    </source>
</evidence>
<reference evidence="9 10" key="1">
    <citation type="submission" date="2020-04" db="EMBL/GenBank/DDBJ databases">
        <title>Plant Genome Project.</title>
        <authorList>
            <person name="Zhang R.-G."/>
        </authorList>
    </citation>
    <scope>NUCLEOTIDE SEQUENCE [LARGE SCALE GENOMIC DNA]</scope>
    <source>
        <strain evidence="9">YNK0</strain>
        <tissue evidence="9">Leaf</tissue>
    </source>
</reference>
<dbReference type="CDD" id="cd06222">
    <property type="entry name" value="RNase_H_like"/>
    <property type="match status" value="1"/>
</dbReference>
<dbReference type="OrthoDB" id="2401965at2759"/>
<dbReference type="GO" id="GO:0009408">
    <property type="term" value="P:response to heat"/>
    <property type="evidence" value="ECO:0007669"/>
    <property type="project" value="UniProtKB-ARBA"/>
</dbReference>
<dbReference type="InterPro" id="IPR044730">
    <property type="entry name" value="RNase_H-like_dom_plant"/>
</dbReference>
<dbReference type="Proteomes" id="UP000655225">
    <property type="component" value="Unassembled WGS sequence"/>
</dbReference>
<dbReference type="InterPro" id="IPR029048">
    <property type="entry name" value="HSP70_C_sf"/>
</dbReference>
<dbReference type="InterPro" id="IPR043129">
    <property type="entry name" value="ATPase_NBD"/>
</dbReference>
<dbReference type="GO" id="GO:0004523">
    <property type="term" value="F:RNA-DNA hybrid ribonuclease activity"/>
    <property type="evidence" value="ECO:0007669"/>
    <property type="project" value="InterPro"/>
</dbReference>
<accession>A0A834Z9H1</accession>
<feature type="domain" description="RNase H type-1" evidence="8">
    <location>
        <begin position="88"/>
        <end position="204"/>
    </location>
</feature>
<dbReference type="Pfam" id="PF00012">
    <property type="entry name" value="HSP70"/>
    <property type="match status" value="2"/>
</dbReference>
<dbReference type="PRINTS" id="PR00301">
    <property type="entry name" value="HEATSHOCK70"/>
</dbReference>
<dbReference type="Gene3D" id="3.30.420.40">
    <property type="match status" value="3"/>
</dbReference>
<dbReference type="InterPro" id="IPR004146">
    <property type="entry name" value="DC1"/>
</dbReference>
<dbReference type="GO" id="GO:0140662">
    <property type="term" value="F:ATP-dependent protein folding chaperone"/>
    <property type="evidence" value="ECO:0007669"/>
    <property type="project" value="InterPro"/>
</dbReference>
<dbReference type="SUPFAM" id="SSF57889">
    <property type="entry name" value="Cysteine-rich domain"/>
    <property type="match status" value="2"/>
</dbReference>
<keyword evidence="4" id="KW-0067">ATP-binding</keyword>
<evidence type="ECO:0000256" key="5">
    <source>
        <dbReference type="ARBA" id="ARBA00023016"/>
    </source>
</evidence>
<dbReference type="InterPro" id="IPR029047">
    <property type="entry name" value="HSP70_peptide-bd_sf"/>
</dbReference>
<dbReference type="InterPro" id="IPR018181">
    <property type="entry name" value="Heat_shock_70_CS"/>
</dbReference>
<keyword evidence="6" id="KW-0812">Transmembrane</keyword>